<keyword evidence="1" id="KW-0004">4Fe-4S</keyword>
<dbReference type="OrthoDB" id="9777740at2"/>
<dbReference type="Proteomes" id="UP000282977">
    <property type="component" value="Unassembled WGS sequence"/>
</dbReference>
<keyword evidence="4" id="KW-0408">Iron</keyword>
<reference evidence="6 7" key="1">
    <citation type="submission" date="2019-01" db="EMBL/GenBank/DDBJ databases">
        <authorList>
            <person name="Chen W.-M."/>
        </authorList>
    </citation>
    <scope>NUCLEOTIDE SEQUENCE [LARGE SCALE GENOMIC DNA]</scope>
    <source>
        <strain evidence="6 7">TLA-22</strain>
    </source>
</reference>
<keyword evidence="3" id="KW-0560">Oxidoreductase</keyword>
<keyword evidence="2" id="KW-0479">Metal-binding</keyword>
<keyword evidence="7" id="KW-1185">Reference proteome</keyword>
<evidence type="ECO:0000256" key="3">
    <source>
        <dbReference type="ARBA" id="ARBA00023002"/>
    </source>
</evidence>
<sequence>MNLHYNLVVIGGGSGGFGSALAAARLGIRVLLVEQSDMLGGTATRGGVNNWEPGVGGTGIAFDLYRRLRRHENAIGIYRYHRHFKWQSGPTNQPVVPGSELLIDPARQYLDSLRRHGAGPFAESEAFIRSHWSGVPFEPAIYAAEMEAMLLETGCCTIWKTTSFLRCAVAGTRIDTLFFDNDAAVTADFVIDATANILVAKDAGCQTLLGQDARSRFDEPSAPVTPNDRLNGATLIYRVSRMGKAAPGTDPLPADIPADCWWADAFPPAVFTQYPNGDFNVNALPTMSGREAMDLGYAAARAECMRRIRAHWHHVQTIFPEYQAFHMVWIAPGLGVREGPRIIARKMLTEHDLLAGISAQTDPDIVTIADHARDTHGADTGRAGCGELDQPYGVPFRSLLPLDVDNLAVACRGAGFSSVAASSCRLSRTMMQLGQAAGTAAAIALEQNVDSFAEVDASDLRRALAAQHVELSWPRTPAMLDYLANEAAA</sequence>
<dbReference type="PANTHER" id="PTHR43498:SF1">
    <property type="entry name" value="COB--COM HETERODISULFIDE REDUCTASE IRON-SULFUR SUBUNIT A"/>
    <property type="match status" value="1"/>
</dbReference>
<dbReference type="RefSeq" id="WP_127688997.1">
    <property type="nucleotide sequence ID" value="NZ_RZUL01000001.1"/>
</dbReference>
<dbReference type="GO" id="GO:0016491">
    <property type="term" value="F:oxidoreductase activity"/>
    <property type="evidence" value="ECO:0007669"/>
    <property type="project" value="UniProtKB-KW"/>
</dbReference>
<dbReference type="GO" id="GO:0046872">
    <property type="term" value="F:metal ion binding"/>
    <property type="evidence" value="ECO:0007669"/>
    <property type="project" value="UniProtKB-KW"/>
</dbReference>
<comment type="caution">
    <text evidence="6">The sequence shown here is derived from an EMBL/GenBank/DDBJ whole genome shotgun (WGS) entry which is preliminary data.</text>
</comment>
<dbReference type="PANTHER" id="PTHR43498">
    <property type="entry name" value="FERREDOXIN:COB-COM HETERODISULFIDE REDUCTASE SUBUNIT A"/>
    <property type="match status" value="1"/>
</dbReference>
<evidence type="ECO:0000256" key="1">
    <source>
        <dbReference type="ARBA" id="ARBA00022485"/>
    </source>
</evidence>
<keyword evidence="5" id="KW-0411">Iron-sulfur</keyword>
<dbReference type="Pfam" id="PF12831">
    <property type="entry name" value="FAD_oxidored"/>
    <property type="match status" value="1"/>
</dbReference>
<dbReference type="SUPFAM" id="SSF51905">
    <property type="entry name" value="FAD/NAD(P)-binding domain"/>
    <property type="match status" value="1"/>
</dbReference>
<dbReference type="Gene3D" id="3.50.50.60">
    <property type="entry name" value="FAD/NAD(P)-binding domain"/>
    <property type="match status" value="1"/>
</dbReference>
<protein>
    <submittedName>
        <fullName evidence="6">FAD-dependent oxidoreductase</fullName>
    </submittedName>
</protein>
<evidence type="ECO:0000313" key="7">
    <source>
        <dbReference type="Proteomes" id="UP000282977"/>
    </source>
</evidence>
<evidence type="ECO:0000256" key="4">
    <source>
        <dbReference type="ARBA" id="ARBA00023004"/>
    </source>
</evidence>
<dbReference type="AlphaFoldDB" id="A0A437JCI9"/>
<proteinExistence type="predicted"/>
<evidence type="ECO:0000256" key="5">
    <source>
        <dbReference type="ARBA" id="ARBA00023014"/>
    </source>
</evidence>
<accession>A0A437JCI9</accession>
<organism evidence="6 7">
    <name type="scientific">Sphingobium algorifonticola</name>
    <dbReference type="NCBI Taxonomy" id="2008318"/>
    <lineage>
        <taxon>Bacteria</taxon>
        <taxon>Pseudomonadati</taxon>
        <taxon>Pseudomonadota</taxon>
        <taxon>Alphaproteobacteria</taxon>
        <taxon>Sphingomonadales</taxon>
        <taxon>Sphingomonadaceae</taxon>
        <taxon>Sphingobium</taxon>
    </lineage>
</organism>
<dbReference type="EMBL" id="RZUL01000001">
    <property type="protein sequence ID" value="RVT43460.1"/>
    <property type="molecule type" value="Genomic_DNA"/>
</dbReference>
<name>A0A437JCI9_9SPHN</name>
<dbReference type="InterPro" id="IPR036188">
    <property type="entry name" value="FAD/NAD-bd_sf"/>
</dbReference>
<dbReference type="InterPro" id="IPR039650">
    <property type="entry name" value="HdrA-like"/>
</dbReference>
<evidence type="ECO:0000313" key="6">
    <source>
        <dbReference type="EMBL" id="RVT43460.1"/>
    </source>
</evidence>
<gene>
    <name evidence="6" type="ORF">ENE74_02195</name>
</gene>
<evidence type="ECO:0000256" key="2">
    <source>
        <dbReference type="ARBA" id="ARBA00022723"/>
    </source>
</evidence>
<dbReference type="GO" id="GO:0051539">
    <property type="term" value="F:4 iron, 4 sulfur cluster binding"/>
    <property type="evidence" value="ECO:0007669"/>
    <property type="project" value="UniProtKB-KW"/>
</dbReference>